<dbReference type="InterPro" id="IPR042188">
    <property type="entry name" value="MmgE/PrpD_sf_2"/>
</dbReference>
<dbReference type="SUPFAM" id="SSF103378">
    <property type="entry name" value="2-methylcitrate dehydratase PrpD"/>
    <property type="match status" value="1"/>
</dbReference>
<dbReference type="InterPro" id="IPR005656">
    <property type="entry name" value="MmgE_PrpD"/>
</dbReference>
<dbReference type="InterPro" id="IPR036148">
    <property type="entry name" value="MmgE/PrpD_sf"/>
</dbReference>
<dbReference type="EMBL" id="CAJNNV010025926">
    <property type="protein sequence ID" value="CAE8616639.1"/>
    <property type="molecule type" value="Genomic_DNA"/>
</dbReference>
<protein>
    <recommendedName>
        <fullName evidence="2">MmgE/PrpD N-terminal domain-containing protein</fullName>
    </recommendedName>
</protein>
<comment type="similarity">
    <text evidence="1">Belongs to the PrpD family.</text>
</comment>
<feature type="domain" description="MmgE/PrpD N-terminal" evidence="2">
    <location>
        <begin position="55"/>
        <end position="290"/>
    </location>
</feature>
<dbReference type="GO" id="GO:0016829">
    <property type="term" value="F:lyase activity"/>
    <property type="evidence" value="ECO:0007669"/>
    <property type="project" value="InterPro"/>
</dbReference>
<accession>A0A813FS54</accession>
<dbReference type="PANTHER" id="PTHR16943:SF8">
    <property type="entry name" value="2-METHYLCITRATE DEHYDRATASE"/>
    <property type="match status" value="1"/>
</dbReference>
<sequence length="1577" mass="170801">MLSRALGSARPVARAQRHLALAARPFSAVTLPADSNQALGIAQYAKDLIDGKFGDKVDASVYERVEMFHTDSVMCGISALALKTNAPLVLRNEALTYADAKGATVFGSSVKCSPEKAICANASAVREWDSNGTVFGYNAKIPGHTAGEFGHNDFYPVVMAAAQVTGTVDGKKALLAMIALDEIRGRLAEVFSLKSYKIDHVVHGAIASAAVYGALLGASAEQIESAIGMTVAHYVPFRAIRAGKQLSDSKGSSAALSTEAAVLSMRRAMKGFVGPKDIFRNPEAIFRFFEPTTGAQSSQDSIDIALVNKVRWGPGPSPFNLVLSHAGDDFAVCGMHFKLGLYEHQSAGALEGLISALVHNPALASGGIDGIQGINIVAYEPAFGIIGDPSKMDPKTRQSADHSMAFIVSRILVKALKAGKVPSTMDAAWMELMLSPYDYGFGALYDKDTRALMSKITFSWGGKDYDAKYPDGIPTAIDITVKGGKTIGSGQVMYPSGHARNAAADLKKILAHKNHMLGDIVFSDRSTLDSYVSALANMKSASPSEVCKLYDFDYAAISLGVRMYNTTGLWLDKPEDFRVVLATCSFSGCFSVLITVLGAVNQLSPLGLPAPLALPLIHRSVMSALGIEGSQLLAHVLLAAATLSAVGWPFDPKLAVASILITGRHPWQLAAAVDLVHICSVDIRGATDLIRGKDLEALLQGHNLLVAPEHVKVELRYHCELLLAQCLLVAPEHVNVKLRYRCELQQPRARTFLTDRRDVLFRTQSRQSYSLTIAIGRRKTAPMLLQCALVPCGYGLTFQVRAKGNDAVAVATLLDWSMEAGLCGQDLRLRTDAEPSVMALGQAFACRRAPATTFLETAPVRSFGSIGGADRFAQSAAAEGRALRAGFEQTWGEDLPTASPMVPWLIRRAALLCNRFQPRAPPTGGETPMTAFEALQKLRYASPILAWATPVAARLPSALQQGKLADRWIPGVFLGRSSLADDCIVGTSSGILRTRSVKVLPVAEMPANFLPGMRWTPWNPRPMDPEWAVEEPLPQLPAETNADVTAVAARPMPAENETQVEMADASLPAAVPMEVGGENKRKWEPTVSYSDGSGENIEMQPVTAAEEAESLSFLQHGGATHSVAEEPELFVGHFPGFTEDGERLPQAEVEAGRKKELASLRTFGVFRRKPFDQVPDGALKASISSRMTVKWSEPMGREWSKYLGGEWRRFRDADGLDTLETRPLTRHLDHFIDGLGVRRGVRTTAWSEQVEKAEPDPLSEEVELRYHCELLLAQCLLAAPEHVNVKLRYRSPPPSALAAAPGFSCPLRSLEIQFILITDGITMISTGQLPSMFQGLQVPPPEGEGWLGPVECSDSSWQMSLWYRWSSSTVISTVSRLSLPGNLCEVLSMFRESDLVHNWLPFVTGADCAWSEEVPALMSSIHAKIPILPVSLTTVIHRAFIDAFDEAPSGSGGVLLVEWSPSPEDVDRGRYCGIRVPVAPAQSSIMQVKLAKTLVCNDGENRCSVIMVGENDFKVNRRFVPDMVLKKFLTMNTRVLASGLAACLEDMPGRGYRDRIQADSQGFYALVAKRAADHLRT</sequence>
<evidence type="ECO:0000259" key="2">
    <source>
        <dbReference type="Pfam" id="PF03972"/>
    </source>
</evidence>
<evidence type="ECO:0000313" key="3">
    <source>
        <dbReference type="EMBL" id="CAE8616639.1"/>
    </source>
</evidence>
<gene>
    <name evidence="3" type="ORF">PGLA1383_LOCUS34313</name>
</gene>
<dbReference type="InterPro" id="IPR042183">
    <property type="entry name" value="MmgE/PrpD_sf_1"/>
</dbReference>
<evidence type="ECO:0000256" key="1">
    <source>
        <dbReference type="ARBA" id="ARBA00006174"/>
    </source>
</evidence>
<proteinExistence type="inferred from homology"/>
<dbReference type="InterPro" id="IPR045336">
    <property type="entry name" value="MmgE_PrpD_N"/>
</dbReference>
<name>A0A813FS54_POLGL</name>
<dbReference type="Proteomes" id="UP000654075">
    <property type="component" value="Unassembled WGS sequence"/>
</dbReference>
<reference evidence="3" key="1">
    <citation type="submission" date="2021-02" db="EMBL/GenBank/DDBJ databases">
        <authorList>
            <person name="Dougan E. K."/>
            <person name="Rhodes N."/>
            <person name="Thang M."/>
            <person name="Chan C."/>
        </authorList>
    </citation>
    <scope>NUCLEOTIDE SEQUENCE</scope>
</reference>
<dbReference type="PANTHER" id="PTHR16943">
    <property type="entry name" value="2-METHYLCITRATE DEHYDRATASE-RELATED"/>
    <property type="match status" value="1"/>
</dbReference>
<dbReference type="Gene3D" id="3.30.1330.120">
    <property type="entry name" value="2-methylcitrate dehydratase PrpD"/>
    <property type="match status" value="1"/>
</dbReference>
<dbReference type="Gene3D" id="1.10.4100.10">
    <property type="entry name" value="2-methylcitrate dehydratase PrpD"/>
    <property type="match status" value="1"/>
</dbReference>
<comment type="caution">
    <text evidence="3">The sequence shown here is derived from an EMBL/GenBank/DDBJ whole genome shotgun (WGS) entry which is preliminary data.</text>
</comment>
<dbReference type="Pfam" id="PF03972">
    <property type="entry name" value="MmgE_PrpD_N"/>
    <property type="match status" value="1"/>
</dbReference>
<evidence type="ECO:0000313" key="4">
    <source>
        <dbReference type="Proteomes" id="UP000654075"/>
    </source>
</evidence>
<keyword evidence="4" id="KW-1185">Reference proteome</keyword>
<organism evidence="3 4">
    <name type="scientific">Polarella glacialis</name>
    <name type="common">Dinoflagellate</name>
    <dbReference type="NCBI Taxonomy" id="89957"/>
    <lineage>
        <taxon>Eukaryota</taxon>
        <taxon>Sar</taxon>
        <taxon>Alveolata</taxon>
        <taxon>Dinophyceae</taxon>
        <taxon>Suessiales</taxon>
        <taxon>Suessiaceae</taxon>
        <taxon>Polarella</taxon>
    </lineage>
</organism>
<dbReference type="OrthoDB" id="2502820at2759"/>